<evidence type="ECO:0000313" key="1">
    <source>
        <dbReference type="EMBL" id="NEL56151.1"/>
    </source>
</evidence>
<evidence type="ECO:0000313" key="2">
    <source>
        <dbReference type="Proteomes" id="UP000470470"/>
    </source>
</evidence>
<accession>A0A7K3WI25</accession>
<organism evidence="1 2">
    <name type="scientific">Goekera deserti</name>
    <dbReference type="NCBI Taxonomy" id="2497753"/>
    <lineage>
        <taxon>Bacteria</taxon>
        <taxon>Bacillati</taxon>
        <taxon>Actinomycetota</taxon>
        <taxon>Actinomycetes</taxon>
        <taxon>Geodermatophilales</taxon>
        <taxon>Geodermatophilaceae</taxon>
        <taxon>Goekera</taxon>
    </lineage>
</organism>
<dbReference type="Proteomes" id="UP000470470">
    <property type="component" value="Unassembled WGS sequence"/>
</dbReference>
<dbReference type="AlphaFoldDB" id="A0A7K3WI25"/>
<proteinExistence type="predicted"/>
<evidence type="ECO:0008006" key="3">
    <source>
        <dbReference type="Google" id="ProtNLM"/>
    </source>
</evidence>
<comment type="caution">
    <text evidence="1">The sequence shown here is derived from an EMBL/GenBank/DDBJ whole genome shotgun (WGS) entry which is preliminary data.</text>
</comment>
<dbReference type="SUPFAM" id="SSF53213">
    <property type="entry name" value="LigB-like"/>
    <property type="match status" value="1"/>
</dbReference>
<sequence>MAFCPQPPLLLPAVAGTAAAETVALRAACRAAVTAVTAQDPAVLLVVGDGPAGVRYGAGDAGDLRGHGVDLTVPFSGPAHPDGRRLPPAHTIGAWLLDDAGHRGPRVGVAAADLPAVLAELTGRLGVLVMGDGSARRSEKAPGALDPAAAPFDAAVARALADGDAAALAALDPGQGERLLAAGVPAWRAVGAALAGRALAGELLHDEAPFGVGYLVATWRQR</sequence>
<dbReference type="Gene3D" id="3.40.830.10">
    <property type="entry name" value="LigB-like"/>
    <property type="match status" value="1"/>
</dbReference>
<protein>
    <recommendedName>
        <fullName evidence="3">Catalytic LigB subunit of aromatic ring-opening dioxygenase</fullName>
    </recommendedName>
</protein>
<keyword evidence="2" id="KW-1185">Reference proteome</keyword>
<name>A0A7K3WI25_9ACTN</name>
<gene>
    <name evidence="1" type="ORF">G1H19_19435</name>
</gene>
<dbReference type="EMBL" id="JAAGWK010000030">
    <property type="protein sequence ID" value="NEL56151.1"/>
    <property type="molecule type" value="Genomic_DNA"/>
</dbReference>
<reference evidence="1 2" key="1">
    <citation type="submission" date="2020-02" db="EMBL/GenBank/DDBJ databases">
        <title>The whole genome sequence of CPCC 205119.</title>
        <authorList>
            <person name="Jiang Z."/>
        </authorList>
    </citation>
    <scope>NUCLEOTIDE SEQUENCE [LARGE SCALE GENOMIC DNA]</scope>
    <source>
        <strain evidence="1 2">CPCC 205119</strain>
    </source>
</reference>